<evidence type="ECO:0000313" key="2">
    <source>
        <dbReference type="Proteomes" id="UP000015102"/>
    </source>
</evidence>
<dbReference type="EnsemblMetazoa" id="MESCA003289-RA">
    <property type="protein sequence ID" value="MESCA003289-PA"/>
    <property type="gene ID" value="MESCA003289"/>
</dbReference>
<sequence length="41" mass="4800">MVFKNEIKRTIPISSHILKSRNLWVNEAPTRCDIIIEFASK</sequence>
<evidence type="ECO:0000313" key="1">
    <source>
        <dbReference type="EnsemblMetazoa" id="MESCA003289-PA"/>
    </source>
</evidence>
<proteinExistence type="predicted"/>
<dbReference type="Proteomes" id="UP000015102">
    <property type="component" value="Unassembled WGS sequence"/>
</dbReference>
<keyword evidence="2" id="KW-1185">Reference proteome</keyword>
<dbReference type="EMBL" id="CAQQ02004803">
    <property type="status" value="NOT_ANNOTATED_CDS"/>
    <property type="molecule type" value="Genomic_DNA"/>
</dbReference>
<protein>
    <submittedName>
        <fullName evidence="1">Uncharacterized protein</fullName>
    </submittedName>
</protein>
<dbReference type="HOGENOM" id="CLU_3280071_0_0_1"/>
<organism evidence="1 2">
    <name type="scientific">Megaselia scalaris</name>
    <name type="common">Humpbacked fly</name>
    <name type="synonym">Phora scalaris</name>
    <dbReference type="NCBI Taxonomy" id="36166"/>
    <lineage>
        <taxon>Eukaryota</taxon>
        <taxon>Metazoa</taxon>
        <taxon>Ecdysozoa</taxon>
        <taxon>Arthropoda</taxon>
        <taxon>Hexapoda</taxon>
        <taxon>Insecta</taxon>
        <taxon>Pterygota</taxon>
        <taxon>Neoptera</taxon>
        <taxon>Endopterygota</taxon>
        <taxon>Diptera</taxon>
        <taxon>Brachycera</taxon>
        <taxon>Muscomorpha</taxon>
        <taxon>Platypezoidea</taxon>
        <taxon>Phoridae</taxon>
        <taxon>Megaseliini</taxon>
        <taxon>Megaselia</taxon>
    </lineage>
</organism>
<name>T1GIK9_MEGSC</name>
<accession>T1GIK9</accession>
<reference evidence="2" key="1">
    <citation type="submission" date="2013-02" db="EMBL/GenBank/DDBJ databases">
        <authorList>
            <person name="Hughes D."/>
        </authorList>
    </citation>
    <scope>NUCLEOTIDE SEQUENCE</scope>
    <source>
        <strain>Durham</strain>
        <strain evidence="2">NC isolate 2 -- Noor lab</strain>
    </source>
</reference>
<reference evidence="1" key="2">
    <citation type="submission" date="2015-06" db="UniProtKB">
        <authorList>
            <consortium name="EnsemblMetazoa"/>
        </authorList>
    </citation>
    <scope>IDENTIFICATION</scope>
</reference>
<dbReference type="AlphaFoldDB" id="T1GIK9"/>